<feature type="domain" description="Pvc16 N-terminal" evidence="1">
    <location>
        <begin position="6"/>
        <end position="172"/>
    </location>
</feature>
<name>A0ABS5TV34_9CELL</name>
<keyword evidence="3" id="KW-1185">Reference proteome</keyword>
<dbReference type="Pfam" id="PF14065">
    <property type="entry name" value="Pvc16_N"/>
    <property type="match status" value="1"/>
</dbReference>
<dbReference type="InterPro" id="IPR025351">
    <property type="entry name" value="Pvc16_N"/>
</dbReference>
<proteinExistence type="predicted"/>
<dbReference type="EMBL" id="JAHBOH010000001">
    <property type="protein sequence ID" value="MBT0993017.1"/>
    <property type="molecule type" value="Genomic_DNA"/>
</dbReference>
<evidence type="ECO:0000313" key="3">
    <source>
        <dbReference type="Proteomes" id="UP000722125"/>
    </source>
</evidence>
<accession>A0ABS5TV34</accession>
<gene>
    <name evidence="2" type="ORF">KIN34_01760</name>
</gene>
<evidence type="ECO:0000259" key="1">
    <source>
        <dbReference type="Pfam" id="PF14065"/>
    </source>
</evidence>
<comment type="caution">
    <text evidence="2">The sequence shown here is derived from an EMBL/GenBank/DDBJ whole genome shotgun (WGS) entry which is preliminary data.</text>
</comment>
<dbReference type="Proteomes" id="UP000722125">
    <property type="component" value="Unassembled WGS sequence"/>
</dbReference>
<protein>
    <submittedName>
        <fullName evidence="2">DUF4255 domain-containing protein</fullName>
    </submittedName>
</protein>
<evidence type="ECO:0000313" key="2">
    <source>
        <dbReference type="EMBL" id="MBT0993017.1"/>
    </source>
</evidence>
<dbReference type="RefSeq" id="WP_214345995.1">
    <property type="nucleotide sequence ID" value="NZ_JAHBOH010000001.1"/>
</dbReference>
<reference evidence="2 3" key="1">
    <citation type="submission" date="2021-05" db="EMBL/GenBank/DDBJ databases">
        <title>Description of Cellulomonas sp. DKR-3 sp. nov.</title>
        <authorList>
            <person name="Dahal R.H."/>
            <person name="Chaudhary D.K."/>
        </authorList>
    </citation>
    <scope>NUCLEOTIDE SEQUENCE [LARGE SCALE GENOMIC DNA]</scope>
    <source>
        <strain evidence="2 3">DKR-3</strain>
    </source>
</reference>
<organism evidence="2 3">
    <name type="scientific">Cellulomonas fulva</name>
    <dbReference type="NCBI Taxonomy" id="2835530"/>
    <lineage>
        <taxon>Bacteria</taxon>
        <taxon>Bacillati</taxon>
        <taxon>Actinomycetota</taxon>
        <taxon>Actinomycetes</taxon>
        <taxon>Micrococcales</taxon>
        <taxon>Cellulomonadaceae</taxon>
        <taxon>Cellulomonas</taxon>
    </lineage>
</organism>
<sequence>MLIPTIDDGLERLLRATLPLPVDTGDVSFDPPSSTWSATVNRLTVNLFLYQVSRSPQPPRPAQSRPGADGRVERRFALPMVELSYLVSAWAGAPRDEHSLLGDVLTRLLAHQVLPAEHLQRPPSSPVQLALAADDVNRPRELWSSLGGHLKASFTLTVTVAADAYDWQVAPPEVVTVEPVTSRLGARP</sequence>